<evidence type="ECO:0000256" key="7">
    <source>
        <dbReference type="SAM" id="Phobius"/>
    </source>
</evidence>
<dbReference type="PANTHER" id="PTHR43663">
    <property type="entry name" value="CHROMATE TRANSPORT PROTEIN-RELATED"/>
    <property type="match status" value="1"/>
</dbReference>
<feature type="transmembrane region" description="Helical" evidence="7">
    <location>
        <begin position="23"/>
        <end position="42"/>
    </location>
</feature>
<proteinExistence type="inferred from homology"/>
<dbReference type="PANTHER" id="PTHR43663:SF1">
    <property type="entry name" value="CHROMATE TRANSPORTER"/>
    <property type="match status" value="1"/>
</dbReference>
<keyword evidence="3" id="KW-1003">Cell membrane</keyword>
<evidence type="ECO:0000256" key="5">
    <source>
        <dbReference type="ARBA" id="ARBA00022989"/>
    </source>
</evidence>
<dbReference type="EMBL" id="JBEQCT010000006">
    <property type="protein sequence ID" value="MFM2485968.1"/>
    <property type="molecule type" value="Genomic_DNA"/>
</dbReference>
<accession>A0ABW9G8N5</accession>
<sequence>MGTHTLEQTSTSKAQPNPPNCRALFIGFMMLGMIGFGGVLPLAHRMLVERRRWLTDTQFTELLGLCQFLPGGNIINLAVAVGAQFRGIRGAIGALLGLLLVPTIVVIALSYIYMHYQGNTAIQHLFLGLMAAATGLLITTALKMFKPFIGNTRALVSIVLTILFMVFVHLPLFATLVSLVSFNVWMQRGDYR</sequence>
<name>A0ABW9G8N5_9GAMM</name>
<dbReference type="InterPro" id="IPR003370">
    <property type="entry name" value="Chromate_transpt"/>
</dbReference>
<evidence type="ECO:0000313" key="8">
    <source>
        <dbReference type="EMBL" id="MFM2485968.1"/>
    </source>
</evidence>
<comment type="similarity">
    <text evidence="2">Belongs to the chromate ion transporter (CHR) (TC 2.A.51) family.</text>
</comment>
<feature type="transmembrane region" description="Helical" evidence="7">
    <location>
        <begin position="62"/>
        <end position="85"/>
    </location>
</feature>
<keyword evidence="6 7" id="KW-0472">Membrane</keyword>
<comment type="caution">
    <text evidence="8">The sequence shown here is derived from an EMBL/GenBank/DDBJ whole genome shotgun (WGS) entry which is preliminary data.</text>
</comment>
<dbReference type="Proteomes" id="UP001629953">
    <property type="component" value="Unassembled WGS sequence"/>
</dbReference>
<evidence type="ECO:0000256" key="6">
    <source>
        <dbReference type="ARBA" id="ARBA00023136"/>
    </source>
</evidence>
<evidence type="ECO:0000256" key="1">
    <source>
        <dbReference type="ARBA" id="ARBA00004651"/>
    </source>
</evidence>
<comment type="subcellular location">
    <subcellularLocation>
        <location evidence="1">Cell membrane</location>
        <topology evidence="1">Multi-pass membrane protein</topology>
    </subcellularLocation>
</comment>
<feature type="transmembrane region" description="Helical" evidence="7">
    <location>
        <begin position="154"/>
        <end position="182"/>
    </location>
</feature>
<gene>
    <name evidence="8" type="ORF">ABUE30_13030</name>
</gene>
<feature type="transmembrane region" description="Helical" evidence="7">
    <location>
        <begin position="125"/>
        <end position="142"/>
    </location>
</feature>
<feature type="transmembrane region" description="Helical" evidence="7">
    <location>
        <begin position="91"/>
        <end position="113"/>
    </location>
</feature>
<organism evidence="8 9">
    <name type="scientific">Celerinatantimonas yamalensis</name>
    <dbReference type="NCBI Taxonomy" id="559956"/>
    <lineage>
        <taxon>Bacteria</taxon>
        <taxon>Pseudomonadati</taxon>
        <taxon>Pseudomonadota</taxon>
        <taxon>Gammaproteobacteria</taxon>
        <taxon>Celerinatantimonadaceae</taxon>
        <taxon>Celerinatantimonas</taxon>
    </lineage>
</organism>
<dbReference type="Pfam" id="PF02417">
    <property type="entry name" value="Chromate_transp"/>
    <property type="match status" value="1"/>
</dbReference>
<evidence type="ECO:0000256" key="4">
    <source>
        <dbReference type="ARBA" id="ARBA00022692"/>
    </source>
</evidence>
<keyword evidence="5 7" id="KW-1133">Transmembrane helix</keyword>
<reference evidence="8 9" key="1">
    <citation type="journal article" date="2013" name="Int. J. Syst. Evol. Microbiol.">
        <title>Celerinatantimonas yamalensis sp. nov., a cold-adapted diazotrophic bacterium from a cold permafrost brine.</title>
        <authorList>
            <person name="Shcherbakova V."/>
            <person name="Chuvilskaya N."/>
            <person name="Rivkina E."/>
            <person name="Demidov N."/>
            <person name="Uchaeva V."/>
            <person name="Suetin S."/>
            <person name="Suzina N."/>
            <person name="Gilichinsky D."/>
        </authorList>
    </citation>
    <scope>NUCLEOTIDE SEQUENCE [LARGE SCALE GENOMIC DNA]</scope>
    <source>
        <strain evidence="8 9">C7</strain>
    </source>
</reference>
<evidence type="ECO:0000313" key="9">
    <source>
        <dbReference type="Proteomes" id="UP001629953"/>
    </source>
</evidence>
<protein>
    <submittedName>
        <fullName evidence="8">Chromate transporter</fullName>
    </submittedName>
</protein>
<keyword evidence="9" id="KW-1185">Reference proteome</keyword>
<dbReference type="InterPro" id="IPR052518">
    <property type="entry name" value="CHR_Transporter"/>
</dbReference>
<evidence type="ECO:0000256" key="2">
    <source>
        <dbReference type="ARBA" id="ARBA00005262"/>
    </source>
</evidence>
<keyword evidence="4 7" id="KW-0812">Transmembrane</keyword>
<evidence type="ECO:0000256" key="3">
    <source>
        <dbReference type="ARBA" id="ARBA00022475"/>
    </source>
</evidence>
<dbReference type="RefSeq" id="WP_408624228.1">
    <property type="nucleotide sequence ID" value="NZ_JBEQCT010000006.1"/>
</dbReference>